<sequence>MRAYKQIFDKGLNPYDKHSVCLKLFFRFCFLKIHAYQQRYKAFALTLFSCKFFNACRVFILAIDYKIVFIPILKYQAKLKRVSNAD</sequence>
<accession>A0A1A9HA05</accession>
<proteinExistence type="predicted"/>
<gene>
    <name evidence="1" type="ORF">AA973_01825</name>
</gene>
<dbReference type="AlphaFoldDB" id="A0A1A9HA05"/>
<dbReference type="Proteomes" id="UP000078049">
    <property type="component" value="Chromosome"/>
</dbReference>
<organism evidence="1 2">
    <name type="scientific">Helicobacter pylori</name>
    <name type="common">Campylobacter pylori</name>
    <dbReference type="NCBI Taxonomy" id="210"/>
    <lineage>
        <taxon>Bacteria</taxon>
        <taxon>Pseudomonadati</taxon>
        <taxon>Campylobacterota</taxon>
        <taxon>Epsilonproteobacteria</taxon>
        <taxon>Campylobacterales</taxon>
        <taxon>Helicobacteraceae</taxon>
        <taxon>Helicobacter</taxon>
    </lineage>
</organism>
<reference evidence="1 2" key="1">
    <citation type="submission" date="2014-04" db="EMBL/GenBank/DDBJ databases">
        <title>Detecting global and local adaptation in a worldwide sample of Helicobacter pylori genomes.</title>
        <authorList>
            <person name="Montano V."/>
            <person name="Didelot X."/>
            <person name="Foll M."/>
            <person name="Linz B."/>
            <person name="Reinhardt R."/>
            <person name="Suerbaum S."/>
            <person name="Moodley Y."/>
            <person name="Jensen J.D."/>
        </authorList>
    </citation>
    <scope>NUCLEOTIDE SEQUENCE [LARGE SCALE GENOMIC DNA]</scope>
    <source>
        <strain evidence="2">ausabrJ05</strain>
    </source>
</reference>
<evidence type="ECO:0000313" key="1">
    <source>
        <dbReference type="EMBL" id="ANH46621.1"/>
    </source>
</evidence>
<dbReference type="RefSeq" id="WP_064437383.1">
    <property type="nucleotide sequence ID" value="NZ_CP011485.1"/>
</dbReference>
<evidence type="ECO:0000313" key="2">
    <source>
        <dbReference type="Proteomes" id="UP000078049"/>
    </source>
</evidence>
<name>A0A1A9HA05_HELPX</name>
<dbReference type="EMBL" id="CP011485">
    <property type="protein sequence ID" value="ANH46621.1"/>
    <property type="molecule type" value="Genomic_DNA"/>
</dbReference>
<dbReference type="PATRIC" id="fig|210.2440.peg.373"/>
<protein>
    <submittedName>
        <fullName evidence="1">Uncharacterized protein</fullName>
    </submittedName>
</protein>